<proteinExistence type="predicted"/>
<gene>
    <name evidence="2" type="ORF">PVAP13_5KG367500</name>
</gene>
<dbReference type="Pfam" id="PF03140">
    <property type="entry name" value="DUF247"/>
    <property type="match status" value="1"/>
</dbReference>
<keyword evidence="1" id="KW-0812">Transmembrane</keyword>
<evidence type="ECO:0000313" key="3">
    <source>
        <dbReference type="Proteomes" id="UP000823388"/>
    </source>
</evidence>
<dbReference type="PANTHER" id="PTHR31170">
    <property type="entry name" value="BNAC04G53230D PROTEIN"/>
    <property type="match status" value="1"/>
</dbReference>
<organism evidence="2 3">
    <name type="scientific">Panicum virgatum</name>
    <name type="common">Blackwell switchgrass</name>
    <dbReference type="NCBI Taxonomy" id="38727"/>
    <lineage>
        <taxon>Eukaryota</taxon>
        <taxon>Viridiplantae</taxon>
        <taxon>Streptophyta</taxon>
        <taxon>Embryophyta</taxon>
        <taxon>Tracheophyta</taxon>
        <taxon>Spermatophyta</taxon>
        <taxon>Magnoliopsida</taxon>
        <taxon>Liliopsida</taxon>
        <taxon>Poales</taxon>
        <taxon>Poaceae</taxon>
        <taxon>PACMAD clade</taxon>
        <taxon>Panicoideae</taxon>
        <taxon>Panicodae</taxon>
        <taxon>Paniceae</taxon>
        <taxon>Panicinae</taxon>
        <taxon>Panicum</taxon>
        <taxon>Panicum sect. Hiantes</taxon>
    </lineage>
</organism>
<dbReference type="Proteomes" id="UP000823388">
    <property type="component" value="Chromosome 5K"/>
</dbReference>
<dbReference type="AlphaFoldDB" id="A0A8T0SMJ6"/>
<keyword evidence="1" id="KW-0472">Membrane</keyword>
<dbReference type="InterPro" id="IPR004158">
    <property type="entry name" value="DUF247_pln"/>
</dbReference>
<keyword evidence="1" id="KW-1133">Transmembrane helix</keyword>
<reference evidence="2" key="1">
    <citation type="submission" date="2020-05" db="EMBL/GenBank/DDBJ databases">
        <title>WGS assembly of Panicum virgatum.</title>
        <authorList>
            <person name="Lovell J.T."/>
            <person name="Jenkins J."/>
            <person name="Shu S."/>
            <person name="Juenger T.E."/>
            <person name="Schmutz J."/>
        </authorList>
    </citation>
    <scope>NUCLEOTIDE SEQUENCE</scope>
    <source>
        <strain evidence="2">AP13</strain>
    </source>
</reference>
<comment type="caution">
    <text evidence="2">The sequence shown here is derived from an EMBL/GenBank/DDBJ whole genome shotgun (WGS) entry which is preliminary data.</text>
</comment>
<evidence type="ECO:0000313" key="2">
    <source>
        <dbReference type="EMBL" id="KAG2598474.1"/>
    </source>
</evidence>
<feature type="transmembrane region" description="Helical" evidence="1">
    <location>
        <begin position="371"/>
        <end position="392"/>
    </location>
</feature>
<sequence>MATSLEASVEATLSTLSAEAPQRRAQPFNIFRVPACIREGNPTAYEPRMVYIGPYYHGAAGLRAMEDHKWLYLHDLLSRNAALSSSLLIQEMRALEPRARACYGERPLLGPDDFVRILLLDGCFILEFFFKWHTKEPDALCDVGWGLTLVNADLLLLENQIPFFVVERLHDLVVGAQGGGRENLVNLLLEYMSNEDLIAPPSGTCEIHHLLHLYYESFVPRRPLVPPPPSSSSPTPTRVVPRATEMSAAGVSLVRRRSARDSYDVAFDGRRGVMEIPSVVIDGAKRPLLEARVLTSYVSLMGMLVGGAQDVELLRRRGILENLLADDDEAARFFSHLGEGGGMNYERHSYCGSRWHRNRAALRRKYFGSPWSAVSFVVAALVVALTATRTYFIYRVSQQVVICQS</sequence>
<evidence type="ECO:0000256" key="1">
    <source>
        <dbReference type="SAM" id="Phobius"/>
    </source>
</evidence>
<dbReference type="EMBL" id="CM029045">
    <property type="protein sequence ID" value="KAG2598474.1"/>
    <property type="molecule type" value="Genomic_DNA"/>
</dbReference>
<name>A0A8T0SMJ6_PANVG</name>
<protein>
    <submittedName>
        <fullName evidence="2">Uncharacterized protein</fullName>
    </submittedName>
</protein>
<accession>A0A8T0SMJ6</accession>
<keyword evidence="3" id="KW-1185">Reference proteome</keyword>
<dbReference type="PANTHER" id="PTHR31170:SF18">
    <property type="entry name" value="(WILD MALAYSIAN BANANA) HYPOTHETICAL PROTEIN"/>
    <property type="match status" value="1"/>
</dbReference>